<dbReference type="CDD" id="cd02440">
    <property type="entry name" value="AdoMet_MTases"/>
    <property type="match status" value="1"/>
</dbReference>
<gene>
    <name evidence="3" type="ORF">AArcSl_2749</name>
</gene>
<reference evidence="4" key="1">
    <citation type="submission" date="2017-11" db="EMBL/GenBank/DDBJ databases">
        <title>Phenotypic and genomic properties of facultatively anaerobic sulfur-reducing natronoarchaea from hypersaline soda lakes.</title>
        <authorList>
            <person name="Sorokin D.Y."/>
            <person name="Kublanov I.V."/>
            <person name="Roman P."/>
            <person name="Sinninghe Damste J.S."/>
            <person name="Golyshin P.N."/>
            <person name="Rojo D."/>
            <person name="Ciordia S."/>
            <person name="Mena M.D.C."/>
            <person name="Ferrer M."/>
            <person name="Messina E."/>
            <person name="Smedile F."/>
            <person name="La Spada G."/>
            <person name="La Cono V."/>
            <person name="Yakimov M.M."/>
        </authorList>
    </citation>
    <scope>NUCLEOTIDE SEQUENCE [LARGE SCALE GENOMIC DNA]</scope>
    <source>
        <strain evidence="4">AArc-Sl</strain>
    </source>
</reference>
<evidence type="ECO:0000256" key="1">
    <source>
        <dbReference type="ARBA" id="ARBA00022679"/>
    </source>
</evidence>
<evidence type="ECO:0000259" key="2">
    <source>
        <dbReference type="Pfam" id="PF08241"/>
    </source>
</evidence>
<keyword evidence="1 3" id="KW-0808">Transferase</keyword>
<dbReference type="RefSeq" id="WP_119820500.1">
    <property type="nucleotide sequence ID" value="NZ_CP025066.1"/>
</dbReference>
<dbReference type="KEGG" id="hdf:AArcSl_2749"/>
<dbReference type="InterPro" id="IPR029063">
    <property type="entry name" value="SAM-dependent_MTases_sf"/>
</dbReference>
<dbReference type="Gene3D" id="3.40.50.150">
    <property type="entry name" value="Vaccinia Virus protein VP39"/>
    <property type="match status" value="1"/>
</dbReference>
<evidence type="ECO:0000313" key="4">
    <source>
        <dbReference type="Proteomes" id="UP000263012"/>
    </source>
</evidence>
<dbReference type="AlphaFoldDB" id="A0A343TMP2"/>
<dbReference type="GeneID" id="37879106"/>
<dbReference type="GO" id="GO:0008757">
    <property type="term" value="F:S-adenosylmethionine-dependent methyltransferase activity"/>
    <property type="evidence" value="ECO:0007669"/>
    <property type="project" value="InterPro"/>
</dbReference>
<name>A0A343TMP2_9EURY</name>
<feature type="domain" description="Methyltransferase type 11" evidence="2">
    <location>
        <begin position="87"/>
        <end position="187"/>
    </location>
</feature>
<evidence type="ECO:0000313" key="3">
    <source>
        <dbReference type="EMBL" id="AUX10364.1"/>
    </source>
</evidence>
<organism evidence="3 4">
    <name type="scientific">Halalkaliarchaeum desulfuricum</name>
    <dbReference type="NCBI Taxonomy" id="2055893"/>
    <lineage>
        <taxon>Archaea</taxon>
        <taxon>Methanobacteriati</taxon>
        <taxon>Methanobacteriota</taxon>
        <taxon>Stenosarchaea group</taxon>
        <taxon>Halobacteria</taxon>
        <taxon>Halobacteriales</taxon>
        <taxon>Haloferacaceae</taxon>
        <taxon>Halalkaliarchaeum</taxon>
    </lineage>
</organism>
<sequence>MTDPDLARRIADQFSGRGKRADIWRGFDAFLDTDAFLNLGYSPRYGSHLLGSPQDRLAKLVVAELNRHHRPSTAEDGFPARSAGKLLDVGCGRGGPTYRLGERTPFDVVGIDLVTENVVRAQDGAESSQRRGSDTGLPSFLVGDATRLPFTTGAFSAIVAVDSLVYVPAIGRALDEFSRVLADGGVGVVSDLVADRNAGVPDDDLERFGEAWDMPRPRPRERYLSTMAERGLRVRRVRDLTDNSVGRFRKWSQLYLAVADGPGGGVLERLLRREGLDPDAVTEQVRAAHRALPALRHVLVTFER</sequence>
<accession>A0A343TMP2</accession>
<dbReference type="SUPFAM" id="SSF53335">
    <property type="entry name" value="S-adenosyl-L-methionine-dependent methyltransferases"/>
    <property type="match status" value="1"/>
</dbReference>
<dbReference type="PANTHER" id="PTHR44068">
    <property type="entry name" value="ZGC:194242"/>
    <property type="match status" value="1"/>
</dbReference>
<dbReference type="Pfam" id="PF08241">
    <property type="entry name" value="Methyltransf_11"/>
    <property type="match status" value="1"/>
</dbReference>
<dbReference type="PANTHER" id="PTHR44068:SF11">
    <property type="entry name" value="GERANYL DIPHOSPHATE 2-C-METHYLTRANSFERASE"/>
    <property type="match status" value="1"/>
</dbReference>
<dbReference type="InterPro" id="IPR050447">
    <property type="entry name" value="Erg6_SMT_methyltransf"/>
</dbReference>
<dbReference type="OrthoDB" id="8915at2157"/>
<dbReference type="EMBL" id="CP025066">
    <property type="protein sequence ID" value="AUX10364.1"/>
    <property type="molecule type" value="Genomic_DNA"/>
</dbReference>
<dbReference type="GO" id="GO:0032259">
    <property type="term" value="P:methylation"/>
    <property type="evidence" value="ECO:0007669"/>
    <property type="project" value="UniProtKB-KW"/>
</dbReference>
<dbReference type="Proteomes" id="UP000263012">
    <property type="component" value="Chromosome"/>
</dbReference>
<dbReference type="InterPro" id="IPR013216">
    <property type="entry name" value="Methyltransf_11"/>
</dbReference>
<protein>
    <submittedName>
        <fullName evidence="3">SAM-dependent methyltransferase</fullName>
    </submittedName>
</protein>
<proteinExistence type="predicted"/>
<keyword evidence="3" id="KW-0489">Methyltransferase</keyword>
<keyword evidence="4" id="KW-1185">Reference proteome</keyword>